<feature type="compositionally biased region" description="Polar residues" evidence="1">
    <location>
        <begin position="327"/>
        <end position="346"/>
    </location>
</feature>
<dbReference type="OrthoDB" id="3437405at2759"/>
<gene>
    <name evidence="2" type="ORF">N7492_001453</name>
</gene>
<evidence type="ECO:0000313" key="3">
    <source>
        <dbReference type="Proteomes" id="UP001146351"/>
    </source>
</evidence>
<reference evidence="2" key="2">
    <citation type="journal article" date="2023" name="IMA Fungus">
        <title>Comparative genomic study of the Penicillium genus elucidates a diverse pangenome and 15 lateral gene transfer events.</title>
        <authorList>
            <person name="Petersen C."/>
            <person name="Sorensen T."/>
            <person name="Nielsen M.R."/>
            <person name="Sondergaard T.E."/>
            <person name="Sorensen J.L."/>
            <person name="Fitzpatrick D.A."/>
            <person name="Frisvad J.C."/>
            <person name="Nielsen K.L."/>
        </authorList>
    </citation>
    <scope>NUCLEOTIDE SEQUENCE</scope>
    <source>
        <strain evidence="2">IBT 21917</strain>
    </source>
</reference>
<accession>A0A9W9ITU1</accession>
<keyword evidence="3" id="KW-1185">Reference proteome</keyword>
<protein>
    <submittedName>
        <fullName evidence="2">Uncharacterized protein</fullName>
    </submittedName>
</protein>
<dbReference type="Proteomes" id="UP001146351">
    <property type="component" value="Unassembled WGS sequence"/>
</dbReference>
<dbReference type="EMBL" id="JAPQKO010000001">
    <property type="protein sequence ID" value="KAJ5183837.1"/>
    <property type="molecule type" value="Genomic_DNA"/>
</dbReference>
<organism evidence="2 3">
    <name type="scientific">Penicillium capsulatum</name>
    <dbReference type="NCBI Taxonomy" id="69766"/>
    <lineage>
        <taxon>Eukaryota</taxon>
        <taxon>Fungi</taxon>
        <taxon>Dikarya</taxon>
        <taxon>Ascomycota</taxon>
        <taxon>Pezizomycotina</taxon>
        <taxon>Eurotiomycetes</taxon>
        <taxon>Eurotiomycetidae</taxon>
        <taxon>Eurotiales</taxon>
        <taxon>Aspergillaceae</taxon>
        <taxon>Penicillium</taxon>
    </lineage>
</organism>
<proteinExistence type="predicted"/>
<evidence type="ECO:0000313" key="2">
    <source>
        <dbReference type="EMBL" id="KAJ5183837.1"/>
    </source>
</evidence>
<evidence type="ECO:0000256" key="1">
    <source>
        <dbReference type="SAM" id="MobiDB-lite"/>
    </source>
</evidence>
<name>A0A9W9ITU1_9EURO</name>
<reference evidence="2" key="1">
    <citation type="submission" date="2022-11" db="EMBL/GenBank/DDBJ databases">
        <authorList>
            <person name="Petersen C."/>
        </authorList>
    </citation>
    <scope>NUCLEOTIDE SEQUENCE</scope>
    <source>
        <strain evidence="2">IBT 21917</strain>
    </source>
</reference>
<feature type="region of interest" description="Disordered" evidence="1">
    <location>
        <begin position="320"/>
        <end position="353"/>
    </location>
</feature>
<dbReference type="AlphaFoldDB" id="A0A9W9ITU1"/>
<sequence length="729" mass="82875">MFTNIPSNGTAVTVAHCKAQDLPIVDRVLEPQTIAHFLGFVLGSPLPNGKQPSLTRLTNEEVPFIVQENYPPGSNGLPIIQRVMSRIGSEQDGRRLCLVGKNIQSLKSRLWEGIFPLTEQRWREKELHRGRYFDFAIQHLSAVVAVFQYLNQPVVRSYLRDTFNLIYDHWADLDVVLNRHRTEKDMDQISVANLWTVYMTAHFEVMTERAHRWVIEHVDALRAPLLRSLASHQPVLEMPGMPDPLQWKITDRLHMLLEVSVSADYTIMIPMNGYKGYVVPQRERLGPAALYAVDCTRRGKAYAERLKSLSHSAMIRDVLDNRGTGGARQTSGESYRQSGMQQIESQDQVRRETRGAPIEPLPQERWITACMSAIRNKRRHKKVEGYGLAIYRLTYNQSESEWTEFLQKLEAHISDWGTGQTGSDAIKPHLKLQWLDGNKLGIAQDDIAGAKKYVSFQPPSHVFTSNRARHFNENLEDEDEHWIINQKAFLVVDSASYASYTTTSYAAATSTVIPGDFLGFLLAVDPNFDPQEGIDRPDESPGYHGQMRVLGNLVWGDLYSLLESQSSLLEDMWPLAMEHPNQVYVGPTVPWQIFLWRKQNAIRQLSLREIVEYTKKTLGIETSIVVPESSLQSSFESRLPGGMSSLDQYSSAGIQMSFDAALRIHVRGQVLAFLHSSEHPHHAVIAEEMMSVAPDEEPDLERIRQRLDEVNHQLAEQRDAFFAEPSGDR</sequence>
<comment type="caution">
    <text evidence="2">The sequence shown here is derived from an EMBL/GenBank/DDBJ whole genome shotgun (WGS) entry which is preliminary data.</text>
</comment>